<reference evidence="1 2" key="1">
    <citation type="submission" date="2016-07" db="EMBL/GenBank/DDBJ databases">
        <title>Pervasive Adenine N6-methylation of Active Genes in Fungi.</title>
        <authorList>
            <consortium name="DOE Joint Genome Institute"/>
            <person name="Mondo S.J."/>
            <person name="Dannebaum R.O."/>
            <person name="Kuo R.C."/>
            <person name="Labutti K."/>
            <person name="Haridas S."/>
            <person name="Kuo A."/>
            <person name="Salamov A."/>
            <person name="Ahrendt S.R."/>
            <person name="Lipzen A."/>
            <person name="Sullivan W."/>
            <person name="Andreopoulos W.B."/>
            <person name="Clum A."/>
            <person name="Lindquist E."/>
            <person name="Daum C."/>
            <person name="Ramamoorthy G.K."/>
            <person name="Gryganskyi A."/>
            <person name="Culley D."/>
            <person name="Magnuson J.K."/>
            <person name="James T.Y."/>
            <person name="O'Malley M.A."/>
            <person name="Stajich J.E."/>
            <person name="Spatafora J.W."/>
            <person name="Visel A."/>
            <person name="Grigoriev I.V."/>
        </authorList>
    </citation>
    <scope>NUCLEOTIDE SEQUENCE [LARGE SCALE GENOMIC DNA]</scope>
    <source>
        <strain evidence="1 2">JEL800</strain>
    </source>
</reference>
<keyword evidence="2" id="KW-1185">Reference proteome</keyword>
<evidence type="ECO:0000313" key="2">
    <source>
        <dbReference type="Proteomes" id="UP000193642"/>
    </source>
</evidence>
<protein>
    <submittedName>
        <fullName evidence="1">HAD-like protein</fullName>
    </submittedName>
</protein>
<evidence type="ECO:0000313" key="1">
    <source>
        <dbReference type="EMBL" id="ORY38128.1"/>
    </source>
</evidence>
<dbReference type="Gene3D" id="1.10.150.240">
    <property type="entry name" value="Putative phosphatase, domain 2"/>
    <property type="match status" value="1"/>
</dbReference>
<dbReference type="InterPro" id="IPR023198">
    <property type="entry name" value="PGP-like_dom2"/>
</dbReference>
<accession>A0A1Y2BTN5</accession>
<dbReference type="GO" id="GO:0016791">
    <property type="term" value="F:phosphatase activity"/>
    <property type="evidence" value="ECO:0007669"/>
    <property type="project" value="TreeGrafter"/>
</dbReference>
<dbReference type="EMBL" id="MCGO01000045">
    <property type="protein sequence ID" value="ORY38128.1"/>
    <property type="molecule type" value="Genomic_DNA"/>
</dbReference>
<dbReference type="SUPFAM" id="SSF56784">
    <property type="entry name" value="HAD-like"/>
    <property type="match status" value="1"/>
</dbReference>
<dbReference type="OrthoDB" id="40579at2759"/>
<dbReference type="PANTHER" id="PTHR18901:SF38">
    <property type="entry name" value="PSEUDOURIDINE-5'-PHOSPHATASE"/>
    <property type="match status" value="1"/>
</dbReference>
<dbReference type="Gene3D" id="3.40.50.1000">
    <property type="entry name" value="HAD superfamily/HAD-like"/>
    <property type="match status" value="1"/>
</dbReference>
<dbReference type="SFLD" id="SFLDG01129">
    <property type="entry name" value="C1.5:_HAD__Beta-PGM__Phosphata"/>
    <property type="match status" value="1"/>
</dbReference>
<dbReference type="AlphaFoldDB" id="A0A1Y2BTN5"/>
<dbReference type="Pfam" id="PF00702">
    <property type="entry name" value="Hydrolase"/>
    <property type="match status" value="1"/>
</dbReference>
<dbReference type="Proteomes" id="UP000193642">
    <property type="component" value="Unassembled WGS sequence"/>
</dbReference>
<sequence>MQAHCIFDMDGLLIDTESIHIRVNNEILARYGLTWTEDIKVKMTGTKERDSATSFVEHYQPLGVPLTVDQYQAERKEKVISRMADCKPLPGVVRLVKHLKANNVPIAIATSSTRFMYNHKAKNNADLFSLFGDHVVCSDDEGIVKGKPHPDLILAGARSLGQFVSTSDDNSHCLVFEDSELGAIAGLRANMRVILVPDEKAVIDPDVLSKCAKVLKSMEDFVPDEFGLPPFPNL</sequence>
<gene>
    <name evidence="1" type="ORF">BCR33DRAFT_700646</name>
</gene>
<organism evidence="1 2">
    <name type="scientific">Rhizoclosmatium globosum</name>
    <dbReference type="NCBI Taxonomy" id="329046"/>
    <lineage>
        <taxon>Eukaryota</taxon>
        <taxon>Fungi</taxon>
        <taxon>Fungi incertae sedis</taxon>
        <taxon>Chytridiomycota</taxon>
        <taxon>Chytridiomycota incertae sedis</taxon>
        <taxon>Chytridiomycetes</taxon>
        <taxon>Chytridiales</taxon>
        <taxon>Chytriomycetaceae</taxon>
        <taxon>Rhizoclosmatium</taxon>
    </lineage>
</organism>
<name>A0A1Y2BTN5_9FUNG</name>
<dbReference type="SFLD" id="SFLDS00003">
    <property type="entry name" value="Haloacid_Dehalogenase"/>
    <property type="match status" value="1"/>
</dbReference>
<dbReference type="STRING" id="329046.A0A1Y2BTN5"/>
<comment type="caution">
    <text evidence="1">The sequence shown here is derived from an EMBL/GenBank/DDBJ whole genome shotgun (WGS) entry which is preliminary data.</text>
</comment>
<proteinExistence type="predicted"/>
<dbReference type="InterPro" id="IPR023214">
    <property type="entry name" value="HAD_sf"/>
</dbReference>
<dbReference type="PANTHER" id="PTHR18901">
    <property type="entry name" value="2-DEOXYGLUCOSE-6-PHOSPHATE PHOSPHATASE 2"/>
    <property type="match status" value="1"/>
</dbReference>
<dbReference type="InterPro" id="IPR036412">
    <property type="entry name" value="HAD-like_sf"/>
</dbReference>